<dbReference type="GO" id="GO:0005737">
    <property type="term" value="C:cytoplasm"/>
    <property type="evidence" value="ECO:0000318"/>
    <property type="project" value="GO_Central"/>
</dbReference>
<dbReference type="SUPFAM" id="SSF47203">
    <property type="entry name" value="Acyl-CoA dehydrogenase C-terminal domain-like"/>
    <property type="match status" value="1"/>
</dbReference>
<evidence type="ECO:0000256" key="4">
    <source>
        <dbReference type="ARBA" id="ARBA00022827"/>
    </source>
</evidence>
<keyword evidence="5 6" id="KW-0560">Oxidoreductase</keyword>
<dbReference type="AlphaFoldDB" id="F0ZBR2"/>
<name>F0ZBR2_DICPU</name>
<evidence type="ECO:0000256" key="1">
    <source>
        <dbReference type="ARBA" id="ARBA00001974"/>
    </source>
</evidence>
<comment type="similarity">
    <text evidence="2 6">Belongs to the acyl-CoA dehydrogenase family.</text>
</comment>
<gene>
    <name evidence="9" type="ORF">DICPUDRAFT_75815</name>
</gene>
<dbReference type="InParanoid" id="F0ZBR2"/>
<dbReference type="eggNOG" id="KOG0141">
    <property type="taxonomic scope" value="Eukaryota"/>
</dbReference>
<dbReference type="InterPro" id="IPR036250">
    <property type="entry name" value="AcylCo_DH-like_C"/>
</dbReference>
<dbReference type="CDD" id="cd00567">
    <property type="entry name" value="ACAD"/>
    <property type="match status" value="1"/>
</dbReference>
<keyword evidence="4 6" id="KW-0274">FAD</keyword>
<dbReference type="Gene3D" id="1.10.540.10">
    <property type="entry name" value="Acyl-CoA dehydrogenase/oxidase, N-terminal domain"/>
    <property type="match status" value="1"/>
</dbReference>
<dbReference type="InterPro" id="IPR006091">
    <property type="entry name" value="Acyl-CoA_Oxase/DH_mid-dom"/>
</dbReference>
<evidence type="ECO:0000256" key="5">
    <source>
        <dbReference type="ARBA" id="ARBA00023002"/>
    </source>
</evidence>
<dbReference type="GO" id="GO:0070991">
    <property type="term" value="F:medium-chain fatty acyl-CoA dehydrogenase activity"/>
    <property type="evidence" value="ECO:0000318"/>
    <property type="project" value="GO_Central"/>
</dbReference>
<evidence type="ECO:0000313" key="9">
    <source>
        <dbReference type="EMBL" id="EGC38663.1"/>
    </source>
</evidence>
<dbReference type="PANTHER" id="PTHR48083:SF2">
    <property type="entry name" value="MEDIUM-CHAIN SPECIFIC ACYL-COA DEHYDROGENASE, MITOCHONDRIAL"/>
    <property type="match status" value="1"/>
</dbReference>
<feature type="domain" description="Acyl-CoA oxidase/dehydrogenase middle" evidence="8">
    <location>
        <begin position="120"/>
        <end position="211"/>
    </location>
</feature>
<dbReference type="PANTHER" id="PTHR48083">
    <property type="entry name" value="MEDIUM-CHAIN SPECIFIC ACYL-COA DEHYDROGENASE, MITOCHONDRIAL-RELATED"/>
    <property type="match status" value="1"/>
</dbReference>
<evidence type="ECO:0008006" key="11">
    <source>
        <dbReference type="Google" id="ProtNLM"/>
    </source>
</evidence>
<dbReference type="Pfam" id="PF00441">
    <property type="entry name" value="Acyl-CoA_dh_1"/>
    <property type="match status" value="1"/>
</dbReference>
<evidence type="ECO:0000313" key="10">
    <source>
        <dbReference type="Proteomes" id="UP000001064"/>
    </source>
</evidence>
<dbReference type="EMBL" id="GL870972">
    <property type="protein sequence ID" value="EGC38663.1"/>
    <property type="molecule type" value="Genomic_DNA"/>
</dbReference>
<evidence type="ECO:0000259" key="7">
    <source>
        <dbReference type="Pfam" id="PF00441"/>
    </source>
</evidence>
<dbReference type="InterPro" id="IPR009075">
    <property type="entry name" value="AcylCo_DH/oxidase_C"/>
</dbReference>
<dbReference type="KEGG" id="dpp:DICPUDRAFT_75815"/>
<organism evidence="9 10">
    <name type="scientific">Dictyostelium purpureum</name>
    <name type="common">Slime mold</name>
    <dbReference type="NCBI Taxonomy" id="5786"/>
    <lineage>
        <taxon>Eukaryota</taxon>
        <taxon>Amoebozoa</taxon>
        <taxon>Evosea</taxon>
        <taxon>Eumycetozoa</taxon>
        <taxon>Dictyostelia</taxon>
        <taxon>Dictyosteliales</taxon>
        <taxon>Dictyosteliaceae</taxon>
        <taxon>Dictyostelium</taxon>
    </lineage>
</organism>
<dbReference type="SUPFAM" id="SSF56645">
    <property type="entry name" value="Acyl-CoA dehydrogenase NM domain-like"/>
    <property type="match status" value="1"/>
</dbReference>
<reference evidence="10" key="1">
    <citation type="journal article" date="2011" name="Genome Biol.">
        <title>Comparative genomics of the social amoebae Dictyostelium discoideum and Dictyostelium purpureum.</title>
        <authorList>
            <consortium name="US DOE Joint Genome Institute (JGI-PGF)"/>
            <person name="Sucgang R."/>
            <person name="Kuo A."/>
            <person name="Tian X."/>
            <person name="Salerno W."/>
            <person name="Parikh A."/>
            <person name="Feasley C.L."/>
            <person name="Dalin E."/>
            <person name="Tu H."/>
            <person name="Huang E."/>
            <person name="Barry K."/>
            <person name="Lindquist E."/>
            <person name="Shapiro H."/>
            <person name="Bruce D."/>
            <person name="Schmutz J."/>
            <person name="Salamov A."/>
            <person name="Fey P."/>
            <person name="Gaudet P."/>
            <person name="Anjard C."/>
            <person name="Babu M.M."/>
            <person name="Basu S."/>
            <person name="Bushmanova Y."/>
            <person name="van der Wel H."/>
            <person name="Katoh-Kurasawa M."/>
            <person name="Dinh C."/>
            <person name="Coutinho P.M."/>
            <person name="Saito T."/>
            <person name="Elias M."/>
            <person name="Schaap P."/>
            <person name="Kay R.R."/>
            <person name="Henrissat B."/>
            <person name="Eichinger L."/>
            <person name="Rivero F."/>
            <person name="Putnam N.H."/>
            <person name="West C.M."/>
            <person name="Loomis W.F."/>
            <person name="Chisholm R.L."/>
            <person name="Shaulsky G."/>
            <person name="Strassmann J.E."/>
            <person name="Queller D.C."/>
            <person name="Kuspa A."/>
            <person name="Grigoriev I.V."/>
        </authorList>
    </citation>
    <scope>NUCLEOTIDE SEQUENCE [LARGE SCALE GENOMIC DNA]</scope>
    <source>
        <strain evidence="10">QSDP1</strain>
    </source>
</reference>
<sequence>MESNKKDICITAEYIIEECNKLEQRLRNTDEYISPLRWRKEGSKFGLTGIDLPLSFGGSDFKVLDVIKIYEHMGKFNLNFRDVIGGAHVRSLLATKESDQSEHSKKVVEMVVQGEAYVGIVITEPTSGSDFQAMKSKSVKNENGDFILNGEKRFNARLKQATHIILYVLNEDGPSINVFLVPINHKGLEIKSFNAQGLLGNSFGGVSFKDMHVPKEYLIGNQGDGVAIFHKHFLYWRLMQSAAAIGTGKCALDQAASRMLSRDAFGGPIGRFTHLQQDLAQHTAKLYMGSLLVEKIATMFDEGASFKEISKYVPMAKAECIEFALSACDWSMEIHGADGYSTSFTDLGQRVNDLQGLRIADGTTSVMRSQVVRTFYDDRFWKWAVDKSNKKQEGHPDIALRSIPNKNNNLAFIDNYLALVDDKAGGPCVPVLLVNTIQVILNMFKRPLINIDKALEETFQNITELSKGRLSNLEVIQLFHFLVYKYLEDIQFDSRVDYNEFLLNLCMDTFKREDKKPDTIEDGSCPYISKKWNDLDSGLLLTPQPYQIKIISFNVWDKSDELLGRHFILLIDRKDDTITSLDSNRQAIDSVFKLSRIDLENDDNNGSSIDMKGPNPNGDRMIINSVFTFSFKTNSKCK</sequence>
<dbReference type="InterPro" id="IPR050741">
    <property type="entry name" value="Acyl-CoA_dehydrogenase"/>
</dbReference>
<evidence type="ECO:0000256" key="6">
    <source>
        <dbReference type="RuleBase" id="RU362125"/>
    </source>
</evidence>
<dbReference type="GO" id="GO:0051793">
    <property type="term" value="P:medium-chain fatty acid catabolic process"/>
    <property type="evidence" value="ECO:0000318"/>
    <property type="project" value="GO_Central"/>
</dbReference>
<keyword evidence="10" id="KW-1185">Reference proteome</keyword>
<dbReference type="Gene3D" id="2.40.110.10">
    <property type="entry name" value="Butyryl-CoA Dehydrogenase, subunit A, domain 2"/>
    <property type="match status" value="1"/>
</dbReference>
<evidence type="ECO:0000259" key="8">
    <source>
        <dbReference type="Pfam" id="PF02770"/>
    </source>
</evidence>
<keyword evidence="3 6" id="KW-0285">Flavoprotein</keyword>
<dbReference type="VEuPathDB" id="AmoebaDB:DICPUDRAFT_75815"/>
<dbReference type="InterPro" id="IPR009100">
    <property type="entry name" value="AcylCoA_DH/oxidase_NM_dom_sf"/>
</dbReference>
<evidence type="ECO:0000256" key="2">
    <source>
        <dbReference type="ARBA" id="ARBA00009347"/>
    </source>
</evidence>
<dbReference type="Proteomes" id="UP000001064">
    <property type="component" value="Unassembled WGS sequence"/>
</dbReference>
<comment type="cofactor">
    <cofactor evidence="1 6">
        <name>FAD</name>
        <dbReference type="ChEBI" id="CHEBI:57692"/>
    </cofactor>
</comment>
<feature type="domain" description="Acyl-CoA dehydrogenase/oxidase C-terminal" evidence="7">
    <location>
        <begin position="223"/>
        <end position="373"/>
    </location>
</feature>
<dbReference type="OrthoDB" id="434771at2759"/>
<dbReference type="RefSeq" id="XP_003284856.1">
    <property type="nucleotide sequence ID" value="XM_003284808.1"/>
</dbReference>
<proteinExistence type="inferred from homology"/>
<protein>
    <recommendedName>
        <fullName evidence="11">Acyl-CoA dehydrogenase</fullName>
    </recommendedName>
</protein>
<accession>F0ZBR2</accession>
<dbReference type="GO" id="GO:0050660">
    <property type="term" value="F:flavin adenine dinucleotide binding"/>
    <property type="evidence" value="ECO:0007669"/>
    <property type="project" value="InterPro"/>
</dbReference>
<dbReference type="GO" id="GO:0005739">
    <property type="term" value="C:mitochondrion"/>
    <property type="evidence" value="ECO:0000318"/>
    <property type="project" value="GO_Central"/>
</dbReference>
<dbReference type="Pfam" id="PF02770">
    <property type="entry name" value="Acyl-CoA_dh_M"/>
    <property type="match status" value="1"/>
</dbReference>
<dbReference type="InterPro" id="IPR046373">
    <property type="entry name" value="Acyl-CoA_Oxase/DH_mid-dom_sf"/>
</dbReference>
<dbReference type="Gene3D" id="1.20.140.10">
    <property type="entry name" value="Butyryl-CoA Dehydrogenase, subunit A, domain 3"/>
    <property type="match status" value="1"/>
</dbReference>
<dbReference type="STRING" id="5786.F0ZBR2"/>
<dbReference type="InterPro" id="IPR037069">
    <property type="entry name" value="AcylCoA_DH/ox_N_sf"/>
</dbReference>
<evidence type="ECO:0000256" key="3">
    <source>
        <dbReference type="ARBA" id="ARBA00022630"/>
    </source>
</evidence>
<dbReference type="GeneID" id="10506866"/>